<dbReference type="InterPro" id="IPR012334">
    <property type="entry name" value="Pectin_lyas_fold"/>
</dbReference>
<dbReference type="SMART" id="SM00710">
    <property type="entry name" value="PbH1"/>
    <property type="match status" value="5"/>
</dbReference>
<dbReference type="SUPFAM" id="SSF51126">
    <property type="entry name" value="Pectin lyase-like"/>
    <property type="match status" value="1"/>
</dbReference>
<protein>
    <recommendedName>
        <fullName evidence="3">Right handed beta helix domain-containing protein</fullName>
    </recommendedName>
</protein>
<reference evidence="1 2" key="1">
    <citation type="submission" date="2021-03" db="EMBL/GenBank/DDBJ databases">
        <title>Genome Sequence of Bradyrhizobium vignae strain ISRA400.</title>
        <authorList>
            <person name="Tisa L.S."/>
            <person name="Svistoonoff S."/>
            <person name="Hocher V."/>
            <person name="Fall S."/>
            <person name="Zaiya A."/>
            <person name="Naing D."/>
            <person name="Niang N."/>
            <person name="Diouf A."/>
            <person name="Dasylva M.C."/>
            <person name="Toure O."/>
            <person name="Gueye M."/>
            <person name="Gully D."/>
            <person name="Tisseyre P."/>
            <person name="Simpson S."/>
            <person name="Morris K."/>
            <person name="Thomas W.K."/>
        </authorList>
    </citation>
    <scope>NUCLEOTIDE SEQUENCE [LARGE SCALE GENOMIC DNA]</scope>
    <source>
        <strain evidence="1 2">ISRA400</strain>
    </source>
</reference>
<keyword evidence="2" id="KW-1185">Reference proteome</keyword>
<evidence type="ECO:0008006" key="3">
    <source>
        <dbReference type="Google" id="ProtNLM"/>
    </source>
</evidence>
<name>A0ABS3ZQC6_9BRAD</name>
<comment type="caution">
    <text evidence="1">The sequence shown here is derived from an EMBL/GenBank/DDBJ whole genome shotgun (WGS) entry which is preliminary data.</text>
</comment>
<organism evidence="1 2">
    <name type="scientific">Bradyrhizobium vignae</name>
    <dbReference type="NCBI Taxonomy" id="1549949"/>
    <lineage>
        <taxon>Bacteria</taxon>
        <taxon>Pseudomonadati</taxon>
        <taxon>Pseudomonadota</taxon>
        <taxon>Alphaproteobacteria</taxon>
        <taxon>Hyphomicrobiales</taxon>
        <taxon>Nitrobacteraceae</taxon>
        <taxon>Bradyrhizobium</taxon>
    </lineage>
</organism>
<accession>A0ABS3ZQC6</accession>
<dbReference type="Proteomes" id="UP000669317">
    <property type="component" value="Unassembled WGS sequence"/>
</dbReference>
<evidence type="ECO:0000313" key="1">
    <source>
        <dbReference type="EMBL" id="MBP0110350.1"/>
    </source>
</evidence>
<evidence type="ECO:0000313" key="2">
    <source>
        <dbReference type="Proteomes" id="UP000669317"/>
    </source>
</evidence>
<dbReference type="RefSeq" id="WP_209294427.1">
    <property type="nucleotide sequence ID" value="NZ_JAGIKT010000007.1"/>
</dbReference>
<dbReference type="Gene3D" id="2.160.20.10">
    <property type="entry name" value="Single-stranded right-handed beta-helix, Pectin lyase-like"/>
    <property type="match status" value="1"/>
</dbReference>
<proteinExistence type="predicted"/>
<gene>
    <name evidence="1" type="ORF">JWS04_04405</name>
</gene>
<dbReference type="InterPro" id="IPR011050">
    <property type="entry name" value="Pectin_lyase_fold/virulence"/>
</dbReference>
<dbReference type="InterPro" id="IPR006626">
    <property type="entry name" value="PbH1"/>
</dbReference>
<dbReference type="EMBL" id="JAGIKT010000007">
    <property type="protein sequence ID" value="MBP0110350.1"/>
    <property type="molecule type" value="Genomic_DNA"/>
</dbReference>
<sequence>MSPQSIDAAFSPPIVIRRGGTYRGAWYSSDPKVSAITIETSEPVTIRDSVVVGVGNLIYGRNVNGIIENVSGFGIGSRPGKFLDLTVDRHLDVVQNRMSNVWGIRISGTGENKLLPRLNLRRNFSYNLRDGLETHSHFIQLVGGTFPGAQILENIAINAPWRSHVEDVINIYDARGTPTDPIQIKENKILGAYPPDPANDSFSGGGIIVDGGSNSTPDSASAYVQIENNIVIATTNYGIALAAGNHNSVRGNTIVSSGMVSSTIPSRAQNVGLYIWNLYKQSEHVFFDNAAFENEIHWMKVSSPNARDQVLNPMWLPDCQKEARLCANVVLSRSRKLTDAMQIETSLVRRYFGND</sequence>